<dbReference type="PIRSF" id="PIRSF000124">
    <property type="entry name" value="UDPglc_GDPman_dh"/>
    <property type="match status" value="1"/>
</dbReference>
<dbReference type="GO" id="GO:0016616">
    <property type="term" value="F:oxidoreductase activity, acting on the CH-OH group of donors, NAD or NADP as acceptor"/>
    <property type="evidence" value="ECO:0007669"/>
    <property type="project" value="InterPro"/>
</dbReference>
<dbReference type="GO" id="GO:0051287">
    <property type="term" value="F:NAD binding"/>
    <property type="evidence" value="ECO:0007669"/>
    <property type="project" value="InterPro"/>
</dbReference>
<reference evidence="5" key="1">
    <citation type="journal article" date="2005" name="Environ. Microbiol.">
        <title>Genetic and functional properties of uncultivated thermophilic crenarchaeotes from a subsurface gold mine as revealed by analysis of genome fragments.</title>
        <authorList>
            <person name="Nunoura T."/>
            <person name="Hirayama H."/>
            <person name="Takami H."/>
            <person name="Oida H."/>
            <person name="Nishi S."/>
            <person name="Shimamura S."/>
            <person name="Suzuki Y."/>
            <person name="Inagaki F."/>
            <person name="Takai K."/>
            <person name="Nealson K.H."/>
            <person name="Horikoshi K."/>
        </authorList>
    </citation>
    <scope>NUCLEOTIDE SEQUENCE</scope>
</reference>
<dbReference type="SUPFAM" id="SSF51735">
    <property type="entry name" value="NAD(P)-binding Rossmann-fold domains"/>
    <property type="match status" value="1"/>
</dbReference>
<sequence length="448" mass="50153">MSHLDLLEKIRTKRAVIVVMGLGYVGLPLAVEKAKAGFTVIGIERNPARVQKVNRGESYIPDVLETELKDIVQSGKLRAVQGPPDYSPVAQADVITLCVPTPLGKNKQPDTSYIEYVTDQSLPYLKKNQLMVLESTTYPGTTEEILLPKIESRGFKVGEDFFLAFSPERVDPGNRQFNVKNTPKVVGGVTPRCTEIAKTLYETIIQEKVFTVSSPRVAEMTKLLENSFRIVNVSLVNELAMLCDRMGIDIWEVIAAASTKPFGFMPFYPGPGIGGHCIPLDPFYLEWKAKEYDFATRFIELAGEINDSMPEYVVSRAAEILNHHKKCLNGARVLLLGVAYKKDVDDLRESPALKVAQRLLKWGAHIAYHDPYIPSCRIADKEYTSVPLTPQTLKEFDIVIITTDHSNVDYNVVVRHASLIYDTRNALKGFSAPHIFRLGAPHRYEQSK</sequence>
<dbReference type="AlphaFoldDB" id="H5SH40"/>
<evidence type="ECO:0000259" key="4">
    <source>
        <dbReference type="SMART" id="SM00984"/>
    </source>
</evidence>
<dbReference type="InterPro" id="IPR036291">
    <property type="entry name" value="NAD(P)-bd_dom_sf"/>
</dbReference>
<dbReference type="InterPro" id="IPR036220">
    <property type="entry name" value="UDP-Glc/GDP-Man_DH_C_sf"/>
</dbReference>
<dbReference type="InterPro" id="IPR001732">
    <property type="entry name" value="UDP-Glc/GDP-Man_DH_N"/>
</dbReference>
<keyword evidence="2" id="KW-0520">NAD</keyword>
<dbReference type="InterPro" id="IPR017476">
    <property type="entry name" value="UDP-Glc/GDP-Man"/>
</dbReference>
<protein>
    <submittedName>
        <fullName evidence="5">Nucleotide sugar dehydrogenase</fullName>
    </submittedName>
</protein>
<dbReference type="PANTHER" id="PTHR43491:SF1">
    <property type="entry name" value="UDP-N-ACETYL-D-MANNOSAMINE DEHYDROGENASE"/>
    <property type="match status" value="1"/>
</dbReference>
<evidence type="ECO:0000256" key="3">
    <source>
        <dbReference type="PIRNR" id="PIRNR000124"/>
    </source>
</evidence>
<dbReference type="InterPro" id="IPR028359">
    <property type="entry name" value="UDP_ManNAc/GlcNAc_DH"/>
</dbReference>
<dbReference type="InterPro" id="IPR014027">
    <property type="entry name" value="UDP-Glc/GDP-Man_DH_C"/>
</dbReference>
<dbReference type="SUPFAM" id="SSF48179">
    <property type="entry name" value="6-phosphogluconate dehydrogenase C-terminal domain-like"/>
    <property type="match status" value="1"/>
</dbReference>
<dbReference type="NCBIfam" id="TIGR03026">
    <property type="entry name" value="NDP-sugDHase"/>
    <property type="match status" value="1"/>
</dbReference>
<dbReference type="SUPFAM" id="SSF52413">
    <property type="entry name" value="UDP-glucose/GDP-mannose dehydrogenase C-terminal domain"/>
    <property type="match status" value="1"/>
</dbReference>
<feature type="domain" description="UDP-glucose/GDP-mannose dehydrogenase C-terminal" evidence="4">
    <location>
        <begin position="334"/>
        <end position="429"/>
    </location>
</feature>
<keyword evidence="1" id="KW-0560">Oxidoreductase</keyword>
<dbReference type="Gene3D" id="3.40.50.720">
    <property type="entry name" value="NAD(P)-binding Rossmann-like Domain"/>
    <property type="match status" value="2"/>
</dbReference>
<dbReference type="Pfam" id="PF03720">
    <property type="entry name" value="UDPG_MGDP_dh_C"/>
    <property type="match status" value="1"/>
</dbReference>
<evidence type="ECO:0000256" key="2">
    <source>
        <dbReference type="ARBA" id="ARBA00023027"/>
    </source>
</evidence>
<dbReference type="Pfam" id="PF00984">
    <property type="entry name" value="UDPG_MGDP_dh"/>
    <property type="match status" value="1"/>
</dbReference>
<dbReference type="EMBL" id="AP011718">
    <property type="protein sequence ID" value="BAL55476.1"/>
    <property type="molecule type" value="Genomic_DNA"/>
</dbReference>
<evidence type="ECO:0000256" key="1">
    <source>
        <dbReference type="ARBA" id="ARBA00023002"/>
    </source>
</evidence>
<reference evidence="5" key="2">
    <citation type="journal article" date="2012" name="PLoS ONE">
        <title>A Deeply Branching Thermophilic Bacterium with an Ancient Acetyl-CoA Pathway Dominates a Subsurface Ecosystem.</title>
        <authorList>
            <person name="Takami H."/>
            <person name="Noguchi H."/>
            <person name="Takaki Y."/>
            <person name="Uchiyama I."/>
            <person name="Toyoda A."/>
            <person name="Nishi S."/>
            <person name="Chee G.-J."/>
            <person name="Arai W."/>
            <person name="Nunoura T."/>
            <person name="Itoh T."/>
            <person name="Hattori M."/>
            <person name="Takai K."/>
        </authorList>
    </citation>
    <scope>NUCLEOTIDE SEQUENCE</scope>
</reference>
<comment type="similarity">
    <text evidence="3">Belongs to the UDP-glucose/GDP-mannose dehydrogenase family.</text>
</comment>
<evidence type="ECO:0000313" key="5">
    <source>
        <dbReference type="EMBL" id="BAL55476.1"/>
    </source>
</evidence>
<dbReference type="GO" id="GO:0000271">
    <property type="term" value="P:polysaccharide biosynthetic process"/>
    <property type="evidence" value="ECO:0007669"/>
    <property type="project" value="InterPro"/>
</dbReference>
<accession>H5SH40</accession>
<dbReference type="PANTHER" id="PTHR43491">
    <property type="entry name" value="UDP-N-ACETYL-D-MANNOSAMINE DEHYDROGENASE"/>
    <property type="match status" value="1"/>
</dbReference>
<gene>
    <name evidence="5" type="ORF">HGMM_F27H04C34</name>
</gene>
<dbReference type="InterPro" id="IPR008927">
    <property type="entry name" value="6-PGluconate_DH-like_C_sf"/>
</dbReference>
<proteinExistence type="inferred from homology"/>
<dbReference type="PIRSF" id="PIRSF500136">
    <property type="entry name" value="UDP_ManNAc_DH"/>
    <property type="match status" value="1"/>
</dbReference>
<dbReference type="GO" id="GO:0016628">
    <property type="term" value="F:oxidoreductase activity, acting on the CH-CH group of donors, NAD or NADP as acceptor"/>
    <property type="evidence" value="ECO:0007669"/>
    <property type="project" value="InterPro"/>
</dbReference>
<name>H5SH40_9BACT</name>
<dbReference type="Pfam" id="PF03721">
    <property type="entry name" value="UDPG_MGDP_dh_N"/>
    <property type="match status" value="1"/>
</dbReference>
<organism evidence="5">
    <name type="scientific">uncultured Acetothermia bacterium</name>
    <dbReference type="NCBI Taxonomy" id="236499"/>
    <lineage>
        <taxon>Bacteria</taxon>
        <taxon>Candidatus Bipolaricaulota</taxon>
        <taxon>environmental samples</taxon>
    </lineage>
</organism>
<dbReference type="SMART" id="SM00984">
    <property type="entry name" value="UDPG_MGDP_dh_C"/>
    <property type="match status" value="1"/>
</dbReference>
<dbReference type="InterPro" id="IPR014026">
    <property type="entry name" value="UDP-Glc/GDP-Man_DH_dimer"/>
</dbReference>